<protein>
    <submittedName>
        <fullName evidence="1">Uncharacterized protein</fullName>
    </submittedName>
</protein>
<organism evidence="1 2">
    <name type="scientific">Allokutzneria albata</name>
    <name type="common">Kibdelosporangium albatum</name>
    <dbReference type="NCBI Taxonomy" id="211114"/>
    <lineage>
        <taxon>Bacteria</taxon>
        <taxon>Bacillati</taxon>
        <taxon>Actinomycetota</taxon>
        <taxon>Actinomycetes</taxon>
        <taxon>Pseudonocardiales</taxon>
        <taxon>Pseudonocardiaceae</taxon>
        <taxon>Allokutzneria</taxon>
    </lineage>
</organism>
<dbReference type="RefSeq" id="WP_030431068.1">
    <property type="nucleotide sequence ID" value="NZ_JOEF01000017.1"/>
</dbReference>
<accession>A0A1H0CD06</accession>
<dbReference type="AlphaFoldDB" id="A0A1H0CD06"/>
<dbReference type="STRING" id="211114.SAMN04489726_7156"/>
<gene>
    <name evidence="1" type="ORF">SAMN04489726_7156</name>
</gene>
<dbReference type="eggNOG" id="COG2310">
    <property type="taxonomic scope" value="Bacteria"/>
</dbReference>
<evidence type="ECO:0000313" key="2">
    <source>
        <dbReference type="Proteomes" id="UP000183376"/>
    </source>
</evidence>
<evidence type="ECO:0000313" key="1">
    <source>
        <dbReference type="EMBL" id="SDN55767.1"/>
    </source>
</evidence>
<sequence length="384" mass="41437">MVAESWHAARLIPTSGIDGAGERERRSISALLAVLAAVPEFGAAFAAALGAPSGRIETFVDVRFRVGDVVFEPGGLIRVTRGTCRWTALVEVKTGGDVIPADRLGTCLNLAREQGFDVVVMISNEVPAVPGPCLPTVDEARRLQVSWSQLLCKAVAVRAAVNEDRAWILGELIGYLEHPRSGTVAFDDMGEAWEPAREALAAGALRAEDHVATEVAARFDELLRFASLRLGVEATPALSRKESLDPALRTRVLAERLVDDGALSGAIRIPGTAGLLHVTADLRADRVICYVEMSTPREGRPTTRANWVERQLRNAPPTVQVEHQPELRAFRIYQEFAMGTGRSGFVASVLTAITSFYEDVVQNIRVRSAAVPRMRSGEAVAGAL</sequence>
<keyword evidence="2" id="KW-1185">Reference proteome</keyword>
<dbReference type="OrthoDB" id="56224at2"/>
<dbReference type="Proteomes" id="UP000183376">
    <property type="component" value="Chromosome I"/>
</dbReference>
<reference evidence="1 2" key="1">
    <citation type="submission" date="2016-10" db="EMBL/GenBank/DDBJ databases">
        <authorList>
            <person name="de Groot N.N."/>
        </authorList>
    </citation>
    <scope>NUCLEOTIDE SEQUENCE [LARGE SCALE GENOMIC DNA]</scope>
    <source>
        <strain evidence="1 2">DSM 44149</strain>
    </source>
</reference>
<name>A0A1H0CD06_ALLAB</name>
<proteinExistence type="predicted"/>
<dbReference type="EMBL" id="LT629701">
    <property type="protein sequence ID" value="SDN55767.1"/>
    <property type="molecule type" value="Genomic_DNA"/>
</dbReference>